<gene>
    <name evidence="2" type="ORF">FC34_GL001457</name>
</gene>
<keyword evidence="3" id="KW-1185">Reference proteome</keyword>
<sequence>MSDQLKQHPFESLLAVIGGGLWVWLIIHHPFIGLIVVVLAIAVGVGLFKHQQKNQ</sequence>
<comment type="caution">
    <text evidence="2">The sequence shown here is derived from an EMBL/GenBank/DDBJ whole genome shotgun (WGS) entry which is preliminary data.</text>
</comment>
<dbReference type="RefSeq" id="WP_157052270.1">
    <property type="nucleotide sequence ID" value="NZ_AYZQ01000003.1"/>
</dbReference>
<keyword evidence="1" id="KW-0472">Membrane</keyword>
<protein>
    <submittedName>
        <fullName evidence="2">Uncharacterized protein</fullName>
    </submittedName>
</protein>
<dbReference type="STRING" id="1423727.FC34_GL001457"/>
<dbReference type="PATRIC" id="fig|1423727.3.peg.1476"/>
<proteinExistence type="predicted"/>
<keyword evidence="1" id="KW-1133">Transmembrane helix</keyword>
<name>A0A0R2B1E7_9LACO</name>
<dbReference type="Proteomes" id="UP000051672">
    <property type="component" value="Unassembled WGS sequence"/>
</dbReference>
<evidence type="ECO:0000256" key="1">
    <source>
        <dbReference type="SAM" id="Phobius"/>
    </source>
</evidence>
<evidence type="ECO:0000313" key="3">
    <source>
        <dbReference type="Proteomes" id="UP000051672"/>
    </source>
</evidence>
<reference evidence="2 3" key="1">
    <citation type="journal article" date="2015" name="Genome Announc.">
        <title>Expanding the biotechnology potential of lactobacilli through comparative genomics of 213 strains and associated genera.</title>
        <authorList>
            <person name="Sun Z."/>
            <person name="Harris H.M."/>
            <person name="McCann A."/>
            <person name="Guo C."/>
            <person name="Argimon S."/>
            <person name="Zhang W."/>
            <person name="Yang X."/>
            <person name="Jeffery I.B."/>
            <person name="Cooney J.C."/>
            <person name="Kagawa T.F."/>
            <person name="Liu W."/>
            <person name="Song Y."/>
            <person name="Salvetti E."/>
            <person name="Wrobel A."/>
            <person name="Rasinkangas P."/>
            <person name="Parkhill J."/>
            <person name="Rea M.C."/>
            <person name="O'Sullivan O."/>
            <person name="Ritari J."/>
            <person name="Douillard F.P."/>
            <person name="Paul Ross R."/>
            <person name="Yang R."/>
            <person name="Briner A.E."/>
            <person name="Felis G.E."/>
            <person name="de Vos W.M."/>
            <person name="Barrangou R."/>
            <person name="Klaenhammer T.R."/>
            <person name="Caufield P.W."/>
            <person name="Cui Y."/>
            <person name="Zhang H."/>
            <person name="O'Toole P.W."/>
        </authorList>
    </citation>
    <scope>NUCLEOTIDE SEQUENCE [LARGE SCALE GENOMIC DNA]</scope>
    <source>
        <strain evidence="2 3">DSM 23927</strain>
    </source>
</reference>
<accession>A0A0R2B1E7</accession>
<evidence type="ECO:0000313" key="2">
    <source>
        <dbReference type="EMBL" id="KRM71796.1"/>
    </source>
</evidence>
<feature type="transmembrane region" description="Helical" evidence="1">
    <location>
        <begin position="20"/>
        <end position="48"/>
    </location>
</feature>
<organism evidence="2 3">
    <name type="scientific">Lacticaseibacillus brantae DSM 23927</name>
    <dbReference type="NCBI Taxonomy" id="1423727"/>
    <lineage>
        <taxon>Bacteria</taxon>
        <taxon>Bacillati</taxon>
        <taxon>Bacillota</taxon>
        <taxon>Bacilli</taxon>
        <taxon>Lactobacillales</taxon>
        <taxon>Lactobacillaceae</taxon>
        <taxon>Lacticaseibacillus</taxon>
    </lineage>
</organism>
<dbReference type="AlphaFoldDB" id="A0A0R2B1E7"/>
<dbReference type="EMBL" id="AYZQ01000003">
    <property type="protein sequence ID" value="KRM71796.1"/>
    <property type="molecule type" value="Genomic_DNA"/>
</dbReference>
<keyword evidence="1" id="KW-0812">Transmembrane</keyword>